<comment type="caution">
    <text evidence="2">The sequence shown here is derived from an EMBL/GenBank/DDBJ whole genome shotgun (WGS) entry which is preliminary data.</text>
</comment>
<evidence type="ECO:0000256" key="1">
    <source>
        <dbReference type="SAM" id="Phobius"/>
    </source>
</evidence>
<evidence type="ECO:0000313" key="3">
    <source>
        <dbReference type="Proteomes" id="UP000442695"/>
    </source>
</evidence>
<reference evidence="2 3" key="1">
    <citation type="submission" date="2019-12" db="EMBL/GenBank/DDBJ databases">
        <authorList>
            <person name="Woiski C."/>
        </authorList>
    </citation>
    <scope>NUCLEOTIDE SEQUENCE [LARGE SCALE GENOMIC DNA]</scope>
    <source>
        <strain evidence="2 3">BOE100</strain>
    </source>
</reference>
<evidence type="ECO:0000313" key="2">
    <source>
        <dbReference type="EMBL" id="KAF0255756.1"/>
    </source>
</evidence>
<organism evidence="2 3">
    <name type="scientific">Pseudomonas putida</name>
    <name type="common">Arthrobacter siderocapsulatus</name>
    <dbReference type="NCBI Taxonomy" id="303"/>
    <lineage>
        <taxon>Bacteria</taxon>
        <taxon>Pseudomonadati</taxon>
        <taxon>Pseudomonadota</taxon>
        <taxon>Gammaproteobacteria</taxon>
        <taxon>Pseudomonadales</taxon>
        <taxon>Pseudomonadaceae</taxon>
        <taxon>Pseudomonas</taxon>
    </lineage>
</organism>
<feature type="transmembrane region" description="Helical" evidence="1">
    <location>
        <begin position="41"/>
        <end position="57"/>
    </location>
</feature>
<name>A0A7V8EJ56_PSEPU</name>
<dbReference type="RefSeq" id="WP_156858650.1">
    <property type="nucleotide sequence ID" value="NZ_WOWR01000005.1"/>
</dbReference>
<keyword evidence="1" id="KW-0472">Membrane</keyword>
<dbReference type="EMBL" id="WOWR01000005">
    <property type="protein sequence ID" value="KAF0255756.1"/>
    <property type="molecule type" value="Genomic_DNA"/>
</dbReference>
<keyword evidence="1" id="KW-1133">Transmembrane helix</keyword>
<evidence type="ECO:0008006" key="4">
    <source>
        <dbReference type="Google" id="ProtNLM"/>
    </source>
</evidence>
<feature type="transmembrane region" description="Helical" evidence="1">
    <location>
        <begin position="98"/>
        <end position="119"/>
    </location>
</feature>
<dbReference type="Proteomes" id="UP000442695">
    <property type="component" value="Unassembled WGS sequence"/>
</dbReference>
<feature type="transmembrane region" description="Helical" evidence="1">
    <location>
        <begin position="157"/>
        <end position="179"/>
    </location>
</feature>
<sequence length="180" mass="19313">MFNMHSLKGMFTPRRAVALALAAICFFAVTASLSLSGQRTAAGVIMLLSAAVIFPCLLEMNATRVVKGYWLVAFGAFIVVWHATVVDSTELSETAKSAFQVMVQLFSLACAGAGGSIIATHGDKSSTDADTTSSQLMLTSDSQRLIELQKLSKKQTYWIKVLCGLLAVFIICLVADLLVR</sequence>
<dbReference type="AlphaFoldDB" id="A0A7V8EJ56"/>
<protein>
    <recommendedName>
        <fullName evidence="4">Transmembrane protein</fullName>
    </recommendedName>
</protein>
<gene>
    <name evidence="2" type="ORF">GN299_06605</name>
</gene>
<proteinExistence type="predicted"/>
<keyword evidence="1" id="KW-0812">Transmembrane</keyword>
<feature type="transmembrane region" description="Helical" evidence="1">
    <location>
        <begin position="69"/>
        <end position="86"/>
    </location>
</feature>
<accession>A0A7V8EJ56</accession>